<dbReference type="OrthoDB" id="8520726at2"/>
<dbReference type="PRINTS" id="PR00834">
    <property type="entry name" value="PROTEASES2C"/>
</dbReference>
<evidence type="ECO:0000259" key="5">
    <source>
        <dbReference type="PROSITE" id="PS50106"/>
    </source>
</evidence>
<dbReference type="Gene3D" id="2.40.10.120">
    <property type="match status" value="1"/>
</dbReference>
<dbReference type="PANTHER" id="PTHR43343:SF3">
    <property type="entry name" value="PROTEASE DO-LIKE 8, CHLOROPLASTIC"/>
    <property type="match status" value="1"/>
</dbReference>
<keyword evidence="2 6" id="KW-0645">Protease</keyword>
<reference evidence="6 7" key="1">
    <citation type="journal article" date="2014" name="Nat. Commun.">
        <title>Physiological and genomic features of highly alkaliphilic hydrogen-utilizing Betaproteobacteria from a continental serpentinizing site.</title>
        <authorList>
            <person name="Suzuki S."/>
            <person name="Kuenen J.G."/>
            <person name="Schipper K."/>
            <person name="van der Velde S."/>
            <person name="Ishii S."/>
            <person name="Wu A."/>
            <person name="Sorokin D.Y."/>
            <person name="Tenney A."/>
            <person name="Meng X.Y."/>
            <person name="Morrill P.L."/>
            <person name="Kamagata Y."/>
            <person name="Muyzer G."/>
            <person name="Nealson K.H."/>
        </authorList>
    </citation>
    <scope>NUCLEOTIDE SEQUENCE [LARGE SCALE GENOMIC DNA]</scope>
    <source>
        <strain evidence="6 7">A1</strain>
    </source>
</reference>
<dbReference type="InterPro" id="IPR051201">
    <property type="entry name" value="Chloro_Bact_Ser_Proteases"/>
</dbReference>
<keyword evidence="7" id="KW-1185">Reference proteome</keyword>
<dbReference type="RefSeq" id="WP_045532014.1">
    <property type="nucleotide sequence ID" value="NZ_AP014568.1"/>
</dbReference>
<dbReference type="SUPFAM" id="SSF50494">
    <property type="entry name" value="Trypsin-like serine proteases"/>
    <property type="match status" value="1"/>
</dbReference>
<dbReference type="SUPFAM" id="SSF50156">
    <property type="entry name" value="PDZ domain-like"/>
    <property type="match status" value="1"/>
</dbReference>
<organism evidence="6 7">
    <name type="scientific">Serpentinimonas raichei</name>
    <dbReference type="NCBI Taxonomy" id="1458425"/>
    <lineage>
        <taxon>Bacteria</taxon>
        <taxon>Pseudomonadati</taxon>
        <taxon>Pseudomonadota</taxon>
        <taxon>Betaproteobacteria</taxon>
        <taxon>Burkholderiales</taxon>
        <taxon>Comamonadaceae</taxon>
        <taxon>Serpentinimonas</taxon>
    </lineage>
</organism>
<dbReference type="GO" id="GO:0006508">
    <property type="term" value="P:proteolysis"/>
    <property type="evidence" value="ECO:0007669"/>
    <property type="project" value="UniProtKB-KW"/>
</dbReference>
<dbReference type="InterPro" id="IPR001940">
    <property type="entry name" value="Peptidase_S1C"/>
</dbReference>
<evidence type="ECO:0000256" key="2">
    <source>
        <dbReference type="ARBA" id="ARBA00022670"/>
    </source>
</evidence>
<evidence type="ECO:0000256" key="1">
    <source>
        <dbReference type="ARBA" id="ARBA00010541"/>
    </source>
</evidence>
<dbReference type="Pfam" id="PF13365">
    <property type="entry name" value="Trypsin_2"/>
    <property type="match status" value="1"/>
</dbReference>
<dbReference type="Gene3D" id="2.30.42.10">
    <property type="match status" value="1"/>
</dbReference>
<dbReference type="SMART" id="SM00228">
    <property type="entry name" value="PDZ"/>
    <property type="match status" value="1"/>
</dbReference>
<dbReference type="STRING" id="1458425.SRAA_1627"/>
<gene>
    <name evidence="6" type="ORF">SRAA_1627</name>
</gene>
<name>A0A060NHQ6_9BURK</name>
<protein>
    <submittedName>
        <fullName evidence="6">Trypsin-like serine protease, typically periplasmic, contain C-terminal PDZ domain</fullName>
    </submittedName>
</protein>
<proteinExistence type="inferred from homology"/>
<dbReference type="Proteomes" id="UP000067461">
    <property type="component" value="Chromosome"/>
</dbReference>
<dbReference type="AlphaFoldDB" id="A0A060NHQ6"/>
<dbReference type="InterPro" id="IPR009003">
    <property type="entry name" value="Peptidase_S1_PA"/>
</dbReference>
<dbReference type="HOGENOM" id="CLU_020120_1_2_4"/>
<accession>A0A060NHQ6</accession>
<keyword evidence="4" id="KW-0720">Serine protease</keyword>
<dbReference type="InterPro" id="IPR001478">
    <property type="entry name" value="PDZ"/>
</dbReference>
<dbReference type="InterPro" id="IPR036034">
    <property type="entry name" value="PDZ_sf"/>
</dbReference>
<dbReference type="GO" id="GO:0004252">
    <property type="term" value="F:serine-type endopeptidase activity"/>
    <property type="evidence" value="ECO:0007669"/>
    <property type="project" value="InterPro"/>
</dbReference>
<keyword evidence="3" id="KW-0378">Hydrolase</keyword>
<dbReference type="EMBL" id="AP014568">
    <property type="protein sequence ID" value="BAO81481.1"/>
    <property type="molecule type" value="Genomic_DNA"/>
</dbReference>
<comment type="similarity">
    <text evidence="1">Belongs to the peptidase S1C family.</text>
</comment>
<evidence type="ECO:0000313" key="6">
    <source>
        <dbReference type="EMBL" id="BAO81481.1"/>
    </source>
</evidence>
<evidence type="ECO:0000256" key="4">
    <source>
        <dbReference type="ARBA" id="ARBA00022825"/>
    </source>
</evidence>
<feature type="domain" description="PDZ" evidence="5">
    <location>
        <begin position="294"/>
        <end position="359"/>
    </location>
</feature>
<dbReference type="FunFam" id="2.40.10.10:FF:000001">
    <property type="entry name" value="Periplasmic serine protease DegS"/>
    <property type="match status" value="1"/>
</dbReference>
<dbReference type="PROSITE" id="PS50106">
    <property type="entry name" value="PDZ"/>
    <property type="match status" value="1"/>
</dbReference>
<dbReference type="KEGG" id="cbaa:SRAA_1627"/>
<evidence type="ECO:0000256" key="3">
    <source>
        <dbReference type="ARBA" id="ARBA00022801"/>
    </source>
</evidence>
<dbReference type="Pfam" id="PF13180">
    <property type="entry name" value="PDZ_2"/>
    <property type="match status" value="1"/>
</dbReference>
<dbReference type="PANTHER" id="PTHR43343">
    <property type="entry name" value="PEPTIDASE S12"/>
    <property type="match status" value="1"/>
</dbReference>
<evidence type="ECO:0000313" key="7">
    <source>
        <dbReference type="Proteomes" id="UP000067461"/>
    </source>
</evidence>
<sequence>MKRYWLLFSQTVTVLLAAWFVVATLQPQWLQRPVLIRTVPLIEAPAAARSEAVAAASLSMAAQAAAPAVVSISARQAPREHPHANDPWFRFGDQVPRTPQTGLGSGVIISSAGHVLTNHHVIEGAEEIEVQLSDGRQALARVVGTDPDTDLAVLQIDLPHLPVAVLGDSDALRVGDAVLAIGNPFGVGQTVTGGIVSALGRTQLGINIFENFIQTDAAINPGNSGGALVDVQGHLIGINTAIFTRSGGFMGIGFAIPTSTARQVLEAIVRDGAVTRGWIGVEPQALTPELAQHFGLRRDRGVIIIGVLRNAPAAQAGIRPGDVVVSVAGQPVADVATLLATVAALPPGQATQMQIERQGERFTLQVTPGRRPPPPPTAGANGR</sequence>